<keyword evidence="2" id="KW-0963">Cytoplasm</keyword>
<evidence type="ECO:0000256" key="1">
    <source>
        <dbReference type="ARBA" id="ARBA00004496"/>
    </source>
</evidence>
<dbReference type="Pfam" id="PF00387">
    <property type="entry name" value="PI-PLC-Y"/>
    <property type="match status" value="1"/>
</dbReference>
<dbReference type="GO" id="GO:0004435">
    <property type="term" value="F:phosphatidylinositol-4,5-bisphosphate phospholipase C activity"/>
    <property type="evidence" value="ECO:0007669"/>
    <property type="project" value="UniProtKB-EC"/>
</dbReference>
<dbReference type="GO" id="GO:0048015">
    <property type="term" value="P:phosphatidylinositol-mediated signaling"/>
    <property type="evidence" value="ECO:0007669"/>
    <property type="project" value="TreeGrafter"/>
</dbReference>
<dbReference type="Proteomes" id="UP001233999">
    <property type="component" value="Unassembled WGS sequence"/>
</dbReference>
<dbReference type="AlphaFoldDB" id="A0AAD8EDJ9"/>
<reference evidence="6" key="2">
    <citation type="submission" date="2023-05" db="EMBL/GenBank/DDBJ databases">
        <authorList>
            <person name="Fouks B."/>
        </authorList>
    </citation>
    <scope>NUCLEOTIDE SEQUENCE</scope>
    <source>
        <strain evidence="6">Stay&amp;Tobe</strain>
        <tissue evidence="6">Testes</tissue>
    </source>
</reference>
<dbReference type="PROSITE" id="PS50008">
    <property type="entry name" value="PIPLC_Y_DOMAIN"/>
    <property type="match status" value="1"/>
</dbReference>
<dbReference type="GO" id="GO:0016042">
    <property type="term" value="P:lipid catabolic process"/>
    <property type="evidence" value="ECO:0007669"/>
    <property type="project" value="UniProtKB-KW"/>
</dbReference>
<evidence type="ECO:0000256" key="3">
    <source>
        <dbReference type="ARBA" id="ARBA00023224"/>
    </source>
</evidence>
<feature type="domain" description="PI-PLC Y-box" evidence="5">
    <location>
        <begin position="300"/>
        <end position="406"/>
    </location>
</feature>
<dbReference type="Pfam" id="PF00388">
    <property type="entry name" value="PI-PLC-X"/>
    <property type="match status" value="1"/>
</dbReference>
<dbReference type="EMBL" id="JASPKZ010007214">
    <property type="protein sequence ID" value="KAJ9586061.1"/>
    <property type="molecule type" value="Genomic_DNA"/>
</dbReference>
<keyword evidence="7" id="KW-1185">Reference proteome</keyword>
<dbReference type="EC" id="3.1.4.11" evidence="4"/>
<dbReference type="FunFam" id="1.10.238.10:FF:000005">
    <property type="entry name" value="Phosphoinositide phospholipase C"/>
    <property type="match status" value="1"/>
</dbReference>
<dbReference type="SMART" id="SM00149">
    <property type="entry name" value="PLCYc"/>
    <property type="match status" value="1"/>
</dbReference>
<evidence type="ECO:0000256" key="2">
    <source>
        <dbReference type="ARBA" id="ARBA00022490"/>
    </source>
</evidence>
<comment type="catalytic activity">
    <reaction evidence="4">
        <text>a 1,2-diacyl-sn-glycero-3-phospho-(1D-myo-inositol-4,5-bisphosphate) + H2O = 1D-myo-inositol 1,4,5-trisphosphate + a 1,2-diacyl-sn-glycerol + H(+)</text>
        <dbReference type="Rhea" id="RHEA:33179"/>
        <dbReference type="ChEBI" id="CHEBI:15377"/>
        <dbReference type="ChEBI" id="CHEBI:15378"/>
        <dbReference type="ChEBI" id="CHEBI:17815"/>
        <dbReference type="ChEBI" id="CHEBI:58456"/>
        <dbReference type="ChEBI" id="CHEBI:203600"/>
        <dbReference type="EC" id="3.1.4.11"/>
    </reaction>
</comment>
<comment type="subcellular location">
    <subcellularLocation>
        <location evidence="1">Cytoplasm</location>
    </subcellularLocation>
</comment>
<dbReference type="InterPro" id="IPR000909">
    <property type="entry name" value="PLipase_C_PInositol-sp_X_dom"/>
</dbReference>
<dbReference type="PANTHER" id="PTHR10336:SF196">
    <property type="entry name" value="PHOSPHOINOSITIDE PHOSPHOLIPASE C"/>
    <property type="match status" value="1"/>
</dbReference>
<dbReference type="InterPro" id="IPR001192">
    <property type="entry name" value="PI-PLC_fam"/>
</dbReference>
<accession>A0AAD8EDJ9</accession>
<dbReference type="GO" id="GO:0007214">
    <property type="term" value="P:gamma-aminobutyric acid signaling pathway"/>
    <property type="evidence" value="ECO:0007669"/>
    <property type="project" value="TreeGrafter"/>
</dbReference>
<name>A0AAD8EDJ9_DIPPU</name>
<protein>
    <recommendedName>
        <fullName evidence="4">Phosphoinositide phospholipase C</fullName>
        <ecNumber evidence="4">3.1.4.11</ecNumber>
    </recommendedName>
</protein>
<keyword evidence="4" id="KW-0442">Lipid degradation</keyword>
<organism evidence="6 7">
    <name type="scientific">Diploptera punctata</name>
    <name type="common">Pacific beetle cockroach</name>
    <dbReference type="NCBI Taxonomy" id="6984"/>
    <lineage>
        <taxon>Eukaryota</taxon>
        <taxon>Metazoa</taxon>
        <taxon>Ecdysozoa</taxon>
        <taxon>Arthropoda</taxon>
        <taxon>Hexapoda</taxon>
        <taxon>Insecta</taxon>
        <taxon>Pterygota</taxon>
        <taxon>Neoptera</taxon>
        <taxon>Polyneoptera</taxon>
        <taxon>Dictyoptera</taxon>
        <taxon>Blattodea</taxon>
        <taxon>Blaberoidea</taxon>
        <taxon>Blaberidae</taxon>
        <taxon>Diplopterinae</taxon>
        <taxon>Diploptera</taxon>
    </lineage>
</organism>
<evidence type="ECO:0000259" key="5">
    <source>
        <dbReference type="PROSITE" id="PS50008"/>
    </source>
</evidence>
<dbReference type="SMART" id="SM00148">
    <property type="entry name" value="PLCXc"/>
    <property type="match status" value="1"/>
</dbReference>
<proteinExistence type="predicted"/>
<dbReference type="GO" id="GO:0005737">
    <property type="term" value="C:cytoplasm"/>
    <property type="evidence" value="ECO:0007669"/>
    <property type="project" value="UniProtKB-SubCell"/>
</dbReference>
<keyword evidence="4" id="KW-0443">Lipid metabolism</keyword>
<dbReference type="PANTHER" id="PTHR10336">
    <property type="entry name" value="PHOSPHOINOSITIDE-SPECIFIC PHOSPHOLIPASE C FAMILY PROTEIN"/>
    <property type="match status" value="1"/>
</dbReference>
<keyword evidence="3" id="KW-0807">Transducer</keyword>
<dbReference type="InterPro" id="IPR001711">
    <property type="entry name" value="PLipase_C_Pinositol-sp_Y"/>
</dbReference>
<keyword evidence="4" id="KW-0378">Hydrolase</keyword>
<comment type="caution">
    <text evidence="6">The sequence shown here is derived from an EMBL/GenBank/DDBJ whole genome shotgun (WGS) entry which is preliminary data.</text>
</comment>
<dbReference type="Gene3D" id="3.20.20.190">
    <property type="entry name" value="Phosphatidylinositol (PI) phosphodiesterase"/>
    <property type="match status" value="1"/>
</dbReference>
<reference evidence="6" key="1">
    <citation type="journal article" date="2023" name="IScience">
        <title>Live-bearing cockroach genome reveals convergent evolutionary mechanisms linked to viviparity in insects and beyond.</title>
        <authorList>
            <person name="Fouks B."/>
            <person name="Harrison M.C."/>
            <person name="Mikhailova A.A."/>
            <person name="Marchal E."/>
            <person name="English S."/>
            <person name="Carruthers M."/>
            <person name="Jennings E.C."/>
            <person name="Chiamaka E.L."/>
            <person name="Frigard R.A."/>
            <person name="Pippel M."/>
            <person name="Attardo G.M."/>
            <person name="Benoit J.B."/>
            <person name="Bornberg-Bauer E."/>
            <person name="Tobe S.S."/>
        </authorList>
    </citation>
    <scope>NUCLEOTIDE SEQUENCE</scope>
    <source>
        <strain evidence="6">Stay&amp;Tobe</strain>
    </source>
</reference>
<dbReference type="GO" id="GO:0051209">
    <property type="term" value="P:release of sequestered calcium ion into cytosol"/>
    <property type="evidence" value="ECO:0007669"/>
    <property type="project" value="TreeGrafter"/>
</dbReference>
<feature type="non-terminal residue" evidence="6">
    <location>
        <position position="1"/>
    </location>
</feature>
<dbReference type="Gene3D" id="1.10.238.10">
    <property type="entry name" value="EF-hand"/>
    <property type="match status" value="1"/>
</dbReference>
<dbReference type="GO" id="GO:0032228">
    <property type="term" value="P:regulation of synaptic transmission, GABAergic"/>
    <property type="evidence" value="ECO:0007669"/>
    <property type="project" value="TreeGrafter"/>
</dbReference>
<dbReference type="Pfam" id="PF09279">
    <property type="entry name" value="EF-hand_like"/>
    <property type="match status" value="1"/>
</dbReference>
<evidence type="ECO:0000313" key="7">
    <source>
        <dbReference type="Proteomes" id="UP001233999"/>
    </source>
</evidence>
<dbReference type="SUPFAM" id="SSF47473">
    <property type="entry name" value="EF-hand"/>
    <property type="match status" value="1"/>
</dbReference>
<sequence length="433" mass="49832">MKNDGRRGTIDKKEFIDMFKEIATRPEVYFLLISCRCAIVLYCDRYCFVCRIANKDYLSVEDLQLFLEGEQGMTDLSPEKCLEIINQYEPTTEAREKGQLLIDGFTKYLLSEKCDIFDPMHRQVCQNMKHPLTHYFISSSHNTYLLEDQLKGPSSVEGYVRALSNGCRCVKVDCVDGPDEPLVYHYNTLTSKILFRDCIAVIREYAFVYSQYPLVLHLENHCSVDQQRIVARILKSSLEDALYIHREGSSRDVSQMSPHELRGKILLMMKEVKLVRRKKKPKRVPLCKELSDLVCLVRCRFIDFLTAKEIQTPREMCSLSESAAGKLVHSSAEDFTDYNKMFLTRVFPDGNRVDSSNYNPQDFWNCGCQFGIGPQLPTPGQMMDICDAKFKQNGGFGYVLKPSVMREQISLFSANSREMIPGVPPQFLHLKIM</sequence>
<evidence type="ECO:0000313" key="6">
    <source>
        <dbReference type="EMBL" id="KAJ9586061.1"/>
    </source>
</evidence>
<dbReference type="InterPro" id="IPR015359">
    <property type="entry name" value="PLC_EF-hand-like"/>
</dbReference>
<dbReference type="InterPro" id="IPR011992">
    <property type="entry name" value="EF-hand-dom_pair"/>
</dbReference>
<dbReference type="SUPFAM" id="SSF51695">
    <property type="entry name" value="PLC-like phosphodiesterases"/>
    <property type="match status" value="1"/>
</dbReference>
<gene>
    <name evidence="6" type="ORF">L9F63_020294</name>
</gene>
<dbReference type="GO" id="GO:0046488">
    <property type="term" value="P:phosphatidylinositol metabolic process"/>
    <property type="evidence" value="ECO:0007669"/>
    <property type="project" value="TreeGrafter"/>
</dbReference>
<dbReference type="PRINTS" id="PR00390">
    <property type="entry name" value="PHPHLIPASEC"/>
</dbReference>
<dbReference type="PROSITE" id="PS50007">
    <property type="entry name" value="PIPLC_X_DOMAIN"/>
    <property type="match status" value="1"/>
</dbReference>
<dbReference type="InterPro" id="IPR017946">
    <property type="entry name" value="PLC-like_Pdiesterase_TIM-brl"/>
</dbReference>
<evidence type="ECO:0000256" key="4">
    <source>
        <dbReference type="RuleBase" id="RU361133"/>
    </source>
</evidence>